<dbReference type="Proteomes" id="UP000774750">
    <property type="component" value="Unassembled WGS sequence"/>
</dbReference>
<dbReference type="AlphaFoldDB" id="A0A938X2I4"/>
<evidence type="ECO:0000256" key="1">
    <source>
        <dbReference type="PIRSR" id="PIRSR605502-1"/>
    </source>
</evidence>
<dbReference type="SUPFAM" id="SSF101478">
    <property type="entry name" value="ADP-ribosylglycohydrolase"/>
    <property type="match status" value="1"/>
</dbReference>
<dbReference type="InterPro" id="IPR036705">
    <property type="entry name" value="Ribosyl_crysJ1_sf"/>
</dbReference>
<dbReference type="Gene3D" id="1.10.4080.10">
    <property type="entry name" value="ADP-ribosylation/Crystallin J1"/>
    <property type="match status" value="1"/>
</dbReference>
<evidence type="ECO:0000313" key="2">
    <source>
        <dbReference type="EMBL" id="MBM6919607.1"/>
    </source>
</evidence>
<comment type="cofactor">
    <cofactor evidence="1">
        <name>Mg(2+)</name>
        <dbReference type="ChEBI" id="CHEBI:18420"/>
    </cofactor>
    <text evidence="1">Binds 2 magnesium ions per subunit.</text>
</comment>
<reference evidence="2" key="1">
    <citation type="submission" date="2020-08" db="EMBL/GenBank/DDBJ databases">
        <authorList>
            <person name="Cejkova D."/>
            <person name="Kubasova T."/>
            <person name="Jahodarova E."/>
            <person name="Rychlik I."/>
        </authorList>
    </citation>
    <scope>NUCLEOTIDE SEQUENCE</scope>
    <source>
        <strain evidence="2">An559</strain>
    </source>
</reference>
<gene>
    <name evidence="2" type="ORF">H6A12_00285</name>
</gene>
<dbReference type="RefSeq" id="WP_204443510.1">
    <property type="nucleotide sequence ID" value="NZ_JACJKY010000001.1"/>
</dbReference>
<dbReference type="Pfam" id="PF03747">
    <property type="entry name" value="ADP_ribosyl_GH"/>
    <property type="match status" value="1"/>
</dbReference>
<dbReference type="InterPro" id="IPR005502">
    <property type="entry name" value="Ribosyl_crysJ1"/>
</dbReference>
<dbReference type="GO" id="GO:0046872">
    <property type="term" value="F:metal ion binding"/>
    <property type="evidence" value="ECO:0007669"/>
    <property type="project" value="UniProtKB-KW"/>
</dbReference>
<feature type="binding site" evidence="1">
    <location>
        <position position="422"/>
    </location>
    <ligand>
        <name>Mg(2+)</name>
        <dbReference type="ChEBI" id="CHEBI:18420"/>
        <label>1</label>
    </ligand>
</feature>
<organism evidence="2 3">
    <name type="scientific">Merdimmobilis hominis</name>
    <dbReference type="NCBI Taxonomy" id="2897707"/>
    <lineage>
        <taxon>Bacteria</taxon>
        <taxon>Bacillati</taxon>
        <taxon>Bacillota</taxon>
        <taxon>Clostridia</taxon>
        <taxon>Eubacteriales</taxon>
        <taxon>Oscillospiraceae</taxon>
        <taxon>Merdimmobilis</taxon>
    </lineage>
</organism>
<protein>
    <submittedName>
        <fullName evidence="2">ADP-ribosylglycohydrolase family protein</fullName>
    </submittedName>
</protein>
<reference evidence="2" key="2">
    <citation type="journal article" date="2021" name="Sci. Rep.">
        <title>The distribution of antibiotic resistance genes in chicken gut microbiota commensals.</title>
        <authorList>
            <person name="Juricova H."/>
            <person name="Matiasovicova J."/>
            <person name="Kubasova T."/>
            <person name="Cejkova D."/>
            <person name="Rychlik I."/>
        </authorList>
    </citation>
    <scope>NUCLEOTIDE SEQUENCE</scope>
    <source>
        <strain evidence="2">An559</strain>
    </source>
</reference>
<keyword evidence="1" id="KW-0460">Magnesium</keyword>
<dbReference type="EMBL" id="JACJKY010000001">
    <property type="protein sequence ID" value="MBM6919607.1"/>
    <property type="molecule type" value="Genomic_DNA"/>
</dbReference>
<name>A0A938X2I4_9FIRM</name>
<keyword evidence="1" id="KW-0479">Metal-binding</keyword>
<evidence type="ECO:0000313" key="3">
    <source>
        <dbReference type="Proteomes" id="UP000774750"/>
    </source>
</evidence>
<keyword evidence="3" id="KW-1185">Reference proteome</keyword>
<feature type="binding site" evidence="1">
    <location>
        <position position="420"/>
    </location>
    <ligand>
        <name>Mg(2+)</name>
        <dbReference type="ChEBI" id="CHEBI:18420"/>
        <label>1</label>
    </ligand>
</feature>
<sequence>MRISKYFGISVDTLLLDSNTRILEELPYEKEIHPSYQKLYEWELYSADLLTEYQQCVEEGLDVKRYEPLFCAVSQMENGKYKEKMAAILFEMVLNAPVAADFCYNEPSDYEAITALLKDRARKTGVQSADLREKVSGAWIGRICGCLLGKPIEGIRTKELSKLLRESGNQPMQRYIRSDDITPQMLDTFTFSFGNRCYADVVPCAPADDDTNYTVMASFLIEKYGREFTSADVAQMWLDSQPKGAYCTAERVAFCNFVKGYLPPDSAVYQNPYREWIGAQIRGDYFGYINPGDPAEAARMAWRDARISHIKNGIYGEMFAAAMIAQAAVSRDIHTILYAGLGEIPSTSRLYEAVLYVIRAFDEGRTMADCLKEVHRRFDEYTTHGWCHTISNAMIVTAALLYGQGDFGKSICLAVESGFDTDCNGATVGSVLGMRNGQQAIGPEWTKPLHGALDTSIFGVGRISIDELVNQTMKHINLSNP</sequence>
<accession>A0A938X2I4</accession>
<comment type="caution">
    <text evidence="2">The sequence shown here is derived from an EMBL/GenBank/DDBJ whole genome shotgun (WGS) entry which is preliminary data.</text>
</comment>
<proteinExistence type="predicted"/>